<reference evidence="1" key="1">
    <citation type="submission" date="2019-08" db="EMBL/GenBank/DDBJ databases">
        <authorList>
            <person name="Kucharzyk K."/>
            <person name="Murdoch R.W."/>
            <person name="Higgins S."/>
            <person name="Loffler F."/>
        </authorList>
    </citation>
    <scope>NUCLEOTIDE SEQUENCE</scope>
</reference>
<dbReference type="AlphaFoldDB" id="A0A645CMP8"/>
<comment type="caution">
    <text evidence="1">The sequence shown here is derived from an EMBL/GenBank/DDBJ whole genome shotgun (WGS) entry which is preliminary data.</text>
</comment>
<proteinExistence type="predicted"/>
<protein>
    <submittedName>
        <fullName evidence="1">Uncharacterized protein</fullName>
    </submittedName>
</protein>
<accession>A0A645CMP8</accession>
<dbReference type="EMBL" id="VSSQ01028443">
    <property type="protein sequence ID" value="MPM78169.1"/>
    <property type="molecule type" value="Genomic_DNA"/>
</dbReference>
<evidence type="ECO:0000313" key="1">
    <source>
        <dbReference type="EMBL" id="MPM78169.1"/>
    </source>
</evidence>
<gene>
    <name evidence="1" type="ORF">SDC9_125180</name>
</gene>
<name>A0A645CMP8_9ZZZZ</name>
<sequence length="132" mass="14803">MRNSASRAPFHADDPLNLPLSMMPEWCTSKAEAPYFRRRASTRSTKTETSFALFSSPPTIDRATVSMIIRRGFPTSWTIRSTSSSTNRAECSSMRRAARLDRNRGASFRLIPRCLLHASARLVIPAFPSPAR</sequence>
<organism evidence="1">
    <name type="scientific">bioreactor metagenome</name>
    <dbReference type="NCBI Taxonomy" id="1076179"/>
    <lineage>
        <taxon>unclassified sequences</taxon>
        <taxon>metagenomes</taxon>
        <taxon>ecological metagenomes</taxon>
    </lineage>
</organism>